<accession>A0A1B7TK03</accession>
<sequence length="488" mass="53731">MQFFTSNNADSAPNRENPFKFDSPETIYSGHTTKLHEFPIDPSGKDVGRKGLSNCDGNEYLSPKPQNPSDDTFSSATCVAESCRSFSKSIVGFFRAPGAGHSESSDSSKGSYNSQHPKSLGTSSKGSTSEVQGNSFLSFINVGNYGLKEESTNSKKNKKKDVKKKSKKSFKTKLYTTAACTAFASTAALVTTATVLTPLLPVVLPLVLPVSVATNGIVIFKAKKALSKLKKRVKKPGNKKGKKNMKLRILSIKNKSKCFFKKNFSFTKKNKNLANQKAKESESPFESEPVLLETEEDIKTTTKNHFAYRDPNFSNYYNFLDSKQEIQGDDIKVSCTSSKPKGKKRRARKVKKTRPVFVFPPSSSDDESELGCEKNVFEKYFVHTADLNTFGFKDASINTNLISKLEGKTKTTSPVIADSFSSSPGEKHEATTKITSVEESNLNNEAANKAEQPFGFSFFDFNNLSMSSPNLDTVKQTATNICSIFMSQ</sequence>
<proteinExistence type="predicted"/>
<feature type="compositionally biased region" description="Basic and acidic residues" evidence="1">
    <location>
        <begin position="34"/>
        <end position="49"/>
    </location>
</feature>
<keyword evidence="2" id="KW-0812">Transmembrane</keyword>
<dbReference type="Proteomes" id="UP000092321">
    <property type="component" value="Unassembled WGS sequence"/>
</dbReference>
<reference evidence="4" key="1">
    <citation type="journal article" date="2016" name="Proc. Natl. Acad. Sci. U.S.A.">
        <title>Comparative genomics of biotechnologically important yeasts.</title>
        <authorList>
            <person name="Riley R."/>
            <person name="Haridas S."/>
            <person name="Wolfe K.H."/>
            <person name="Lopes M.R."/>
            <person name="Hittinger C.T."/>
            <person name="Goeker M."/>
            <person name="Salamov A.A."/>
            <person name="Wisecaver J.H."/>
            <person name="Long T.M."/>
            <person name="Calvey C.H."/>
            <person name="Aerts A.L."/>
            <person name="Barry K.W."/>
            <person name="Choi C."/>
            <person name="Clum A."/>
            <person name="Coughlan A.Y."/>
            <person name="Deshpande S."/>
            <person name="Douglass A.P."/>
            <person name="Hanson S.J."/>
            <person name="Klenk H.-P."/>
            <person name="LaButti K.M."/>
            <person name="Lapidus A."/>
            <person name="Lindquist E.A."/>
            <person name="Lipzen A.M."/>
            <person name="Meier-Kolthoff J.P."/>
            <person name="Ohm R.A."/>
            <person name="Otillar R.P."/>
            <person name="Pangilinan J.L."/>
            <person name="Peng Y."/>
            <person name="Rokas A."/>
            <person name="Rosa C.A."/>
            <person name="Scheuner C."/>
            <person name="Sibirny A.A."/>
            <person name="Slot J.C."/>
            <person name="Stielow J.B."/>
            <person name="Sun H."/>
            <person name="Kurtzman C.P."/>
            <person name="Blackwell M."/>
            <person name="Grigoriev I.V."/>
            <person name="Jeffries T.W."/>
        </authorList>
    </citation>
    <scope>NUCLEOTIDE SEQUENCE [LARGE SCALE GENOMIC DNA]</scope>
    <source>
        <strain evidence="4">NRRL Y-1626</strain>
    </source>
</reference>
<keyword evidence="2" id="KW-0472">Membrane</keyword>
<dbReference type="AlphaFoldDB" id="A0A1B7TK03"/>
<feature type="compositionally biased region" description="Low complexity" evidence="1">
    <location>
        <begin position="105"/>
        <end position="129"/>
    </location>
</feature>
<feature type="region of interest" description="Disordered" evidence="1">
    <location>
        <begin position="99"/>
        <end position="130"/>
    </location>
</feature>
<evidence type="ECO:0000313" key="3">
    <source>
        <dbReference type="EMBL" id="OBA29090.1"/>
    </source>
</evidence>
<keyword evidence="2" id="KW-1133">Transmembrane helix</keyword>
<feature type="region of interest" description="Disordered" evidence="1">
    <location>
        <begin position="1"/>
        <end position="74"/>
    </location>
</feature>
<dbReference type="EMBL" id="LXPE01000001">
    <property type="protein sequence ID" value="OBA29090.1"/>
    <property type="molecule type" value="Genomic_DNA"/>
</dbReference>
<protein>
    <submittedName>
        <fullName evidence="3">Uncharacterized protein</fullName>
    </submittedName>
</protein>
<organism evidence="3 4">
    <name type="scientific">Hanseniaspora valbyensis NRRL Y-1626</name>
    <dbReference type="NCBI Taxonomy" id="766949"/>
    <lineage>
        <taxon>Eukaryota</taxon>
        <taxon>Fungi</taxon>
        <taxon>Dikarya</taxon>
        <taxon>Ascomycota</taxon>
        <taxon>Saccharomycotina</taxon>
        <taxon>Saccharomycetes</taxon>
        <taxon>Saccharomycodales</taxon>
        <taxon>Saccharomycodaceae</taxon>
        <taxon>Hanseniaspora</taxon>
    </lineage>
</organism>
<comment type="caution">
    <text evidence="3">The sequence shown here is derived from an EMBL/GenBank/DDBJ whole genome shotgun (WGS) entry which is preliminary data.</text>
</comment>
<evidence type="ECO:0000256" key="2">
    <source>
        <dbReference type="SAM" id="Phobius"/>
    </source>
</evidence>
<keyword evidence="4" id="KW-1185">Reference proteome</keyword>
<name>A0A1B7TK03_9ASCO</name>
<feature type="transmembrane region" description="Helical" evidence="2">
    <location>
        <begin position="202"/>
        <end position="222"/>
    </location>
</feature>
<gene>
    <name evidence="3" type="ORF">HANVADRAFT_51024</name>
</gene>
<feature type="transmembrane region" description="Helical" evidence="2">
    <location>
        <begin position="174"/>
        <end position="196"/>
    </location>
</feature>
<feature type="compositionally biased region" description="Polar residues" evidence="1">
    <location>
        <begin position="1"/>
        <end position="11"/>
    </location>
</feature>
<evidence type="ECO:0000313" key="4">
    <source>
        <dbReference type="Proteomes" id="UP000092321"/>
    </source>
</evidence>
<evidence type="ECO:0000256" key="1">
    <source>
        <dbReference type="SAM" id="MobiDB-lite"/>
    </source>
</evidence>